<evidence type="ECO:0000313" key="4">
    <source>
        <dbReference type="Proteomes" id="UP000641646"/>
    </source>
</evidence>
<dbReference type="EMBL" id="JACJPW010000081">
    <property type="protein sequence ID" value="MBD2184385.1"/>
    <property type="molecule type" value="Genomic_DNA"/>
</dbReference>
<dbReference type="GO" id="GO:0030077">
    <property type="term" value="C:plasma membrane light-harvesting complex"/>
    <property type="evidence" value="ECO:0007669"/>
    <property type="project" value="InterPro"/>
</dbReference>
<dbReference type="SUPFAM" id="SSF50346">
    <property type="entry name" value="PRC-barrel domain"/>
    <property type="match status" value="1"/>
</dbReference>
<dbReference type="Pfam" id="PF09557">
    <property type="entry name" value="DUF2382"/>
    <property type="match status" value="1"/>
</dbReference>
<dbReference type="Proteomes" id="UP000641646">
    <property type="component" value="Unassembled WGS sequence"/>
</dbReference>
<dbReference type="GO" id="GO:0019684">
    <property type="term" value="P:photosynthesis, light reaction"/>
    <property type="evidence" value="ECO:0007669"/>
    <property type="project" value="InterPro"/>
</dbReference>
<protein>
    <submittedName>
        <fullName evidence="3">DUF2382 domain-containing protein</fullName>
    </submittedName>
</protein>
<dbReference type="Gene3D" id="3.90.50.10">
    <property type="entry name" value="Photosynthetic Reaction Center, subunit H, domain 2"/>
    <property type="match status" value="1"/>
</dbReference>
<dbReference type="InterPro" id="IPR019060">
    <property type="entry name" value="DUF2382"/>
</dbReference>
<sequence length="316" mass="35431">MEKQTSAKKLESDKHNLRIKVLLEKLRTKLRNFSVQDSSGILVGQVKDVYLDKSRQLNLVISQADAASGSHVFLLRSNHIHQVDYPSKSLSLDITKNEIQDLPEYRRSQTLARHLSERQSEAVRASNPPPSQTPEVNPKPSYYASSYAEQMSAPNEFEDNLESSQNEEISPADSETADVVEEEVIRLLEERLVVNLNKRKVGEVVVRKEIETRMVEVPVQYEKLIVEQVSPSPKVLAEIDLGQGEIPTPEAIAAANPNSQLTVSGEFTSPKTASLLLDAIARQLNNGCKSVRIEILLSDSQHQQVYQEWFDRCSGT</sequence>
<evidence type="ECO:0000313" key="3">
    <source>
        <dbReference type="EMBL" id="MBD2184385.1"/>
    </source>
</evidence>
<reference evidence="3" key="2">
    <citation type="submission" date="2020-08" db="EMBL/GenBank/DDBJ databases">
        <authorList>
            <person name="Chen M."/>
            <person name="Teng W."/>
            <person name="Zhao L."/>
            <person name="Hu C."/>
            <person name="Zhou Y."/>
            <person name="Han B."/>
            <person name="Song L."/>
            <person name="Shu W."/>
        </authorList>
    </citation>
    <scope>NUCLEOTIDE SEQUENCE</scope>
    <source>
        <strain evidence="3">FACHB-1375</strain>
    </source>
</reference>
<feature type="region of interest" description="Disordered" evidence="1">
    <location>
        <begin position="155"/>
        <end position="177"/>
    </location>
</feature>
<keyword evidence="4" id="KW-1185">Reference proteome</keyword>
<dbReference type="InterPro" id="IPR014747">
    <property type="entry name" value="Bac_photo_RC_H_C"/>
</dbReference>
<feature type="domain" description="DUF2382" evidence="2">
    <location>
        <begin position="185"/>
        <end position="232"/>
    </location>
</feature>
<name>A0A926ZIS9_9CYAN</name>
<reference evidence="3" key="1">
    <citation type="journal article" date="2015" name="ISME J.">
        <title>Draft Genome Sequence of Streptomyces incarnatus NRRL8089, which Produces the Nucleoside Antibiotic Sinefungin.</title>
        <authorList>
            <person name="Oshima K."/>
            <person name="Hattori M."/>
            <person name="Shimizu H."/>
            <person name="Fukuda K."/>
            <person name="Nemoto M."/>
            <person name="Inagaki K."/>
            <person name="Tamura T."/>
        </authorList>
    </citation>
    <scope>NUCLEOTIDE SEQUENCE</scope>
    <source>
        <strain evidence="3">FACHB-1375</strain>
    </source>
</reference>
<dbReference type="AlphaFoldDB" id="A0A926ZIS9"/>
<dbReference type="RefSeq" id="WP_190470657.1">
    <property type="nucleotide sequence ID" value="NZ_JACJPW010000081.1"/>
</dbReference>
<proteinExistence type="predicted"/>
<dbReference type="InterPro" id="IPR011033">
    <property type="entry name" value="PRC_barrel-like_sf"/>
</dbReference>
<evidence type="ECO:0000259" key="2">
    <source>
        <dbReference type="Pfam" id="PF09557"/>
    </source>
</evidence>
<organism evidence="3 4">
    <name type="scientific">Aerosakkonema funiforme FACHB-1375</name>
    <dbReference type="NCBI Taxonomy" id="2949571"/>
    <lineage>
        <taxon>Bacteria</taxon>
        <taxon>Bacillati</taxon>
        <taxon>Cyanobacteriota</taxon>
        <taxon>Cyanophyceae</taxon>
        <taxon>Oscillatoriophycideae</taxon>
        <taxon>Aerosakkonematales</taxon>
        <taxon>Aerosakkonemataceae</taxon>
        <taxon>Aerosakkonema</taxon>
    </lineage>
</organism>
<feature type="region of interest" description="Disordered" evidence="1">
    <location>
        <begin position="113"/>
        <end position="142"/>
    </location>
</feature>
<accession>A0A926ZIS9</accession>
<evidence type="ECO:0000256" key="1">
    <source>
        <dbReference type="SAM" id="MobiDB-lite"/>
    </source>
</evidence>
<comment type="caution">
    <text evidence="3">The sequence shown here is derived from an EMBL/GenBank/DDBJ whole genome shotgun (WGS) entry which is preliminary data.</text>
</comment>
<gene>
    <name evidence="3" type="ORF">H6G03_25510</name>
</gene>